<evidence type="ECO:0000313" key="5">
    <source>
        <dbReference type="EMBL" id="RBA12810.1"/>
    </source>
</evidence>
<dbReference type="GO" id="GO:0007091">
    <property type="term" value="P:metaphase/anaphase transition of mitotic cell cycle"/>
    <property type="evidence" value="ECO:0007669"/>
    <property type="project" value="TreeGrafter"/>
</dbReference>
<dbReference type="Gene3D" id="1.25.40.10">
    <property type="entry name" value="Tetratricopeptide repeat domain"/>
    <property type="match status" value="4"/>
</dbReference>
<dbReference type="GO" id="GO:0031145">
    <property type="term" value="P:anaphase-promoting complex-dependent catabolic process"/>
    <property type="evidence" value="ECO:0007669"/>
    <property type="project" value="TreeGrafter"/>
</dbReference>
<dbReference type="SMART" id="SM00028">
    <property type="entry name" value="TPR"/>
    <property type="match status" value="6"/>
</dbReference>
<dbReference type="InterPro" id="IPR011990">
    <property type="entry name" value="TPR-like_helical_dom_sf"/>
</dbReference>
<feature type="region of interest" description="Disordered" evidence="4">
    <location>
        <begin position="118"/>
        <end position="162"/>
    </location>
</feature>
<reference evidence="5 6" key="1">
    <citation type="submission" date="2017-12" db="EMBL/GenBank/DDBJ databases">
        <title>Genome sequence of the mycotoxigenic crop pathogen Fusarium proliferatum, strain ITEM 2341 from Date Palm.</title>
        <authorList>
            <person name="Almiman B.F."/>
            <person name="Shittu T.A."/>
            <person name="Muthumeenakshi S."/>
            <person name="Baroncelli R."/>
            <person name="Sreenivasaprasada S."/>
        </authorList>
    </citation>
    <scope>NUCLEOTIDE SEQUENCE [LARGE SCALE GENOMIC DNA]</scope>
    <source>
        <strain evidence="5 6">ITEM 2341</strain>
    </source>
</reference>
<dbReference type="Pfam" id="PF13174">
    <property type="entry name" value="TPR_6"/>
    <property type="match status" value="1"/>
</dbReference>
<evidence type="ECO:0000313" key="6">
    <source>
        <dbReference type="Proteomes" id="UP000251714"/>
    </source>
</evidence>
<comment type="caution">
    <text evidence="5">The sequence shown here is derived from an EMBL/GenBank/DDBJ whole genome shotgun (WGS) entry which is preliminary data.</text>
</comment>
<feature type="compositionally biased region" description="Polar residues" evidence="4">
    <location>
        <begin position="204"/>
        <end position="227"/>
    </location>
</feature>
<dbReference type="SUPFAM" id="SSF48452">
    <property type="entry name" value="TPR-like"/>
    <property type="match status" value="3"/>
</dbReference>
<name>A0A365MW85_GIBIN</name>
<dbReference type="Pfam" id="PF13432">
    <property type="entry name" value="TPR_16"/>
    <property type="match status" value="2"/>
</dbReference>
<gene>
    <name evidence="5" type="ORF">FPRO05_14086</name>
</gene>
<feature type="repeat" description="TPR" evidence="3">
    <location>
        <begin position="488"/>
        <end position="521"/>
    </location>
</feature>
<sequence length="645" mass="72203">MEQAGLRLVYRQLDNDLNENALFLLERLQAIEPDNSSLTHLRSLCCLRLQRFASAVEYSRDKGITGEHVGCSYVFAQSCLHQEHYSEGITALEQARRNWDGSGTCGIPLNVANVFKFKSPPTSKEHHRHPPATADEDTSFSTRDDPSKIDTEDRAYRSARGAASKFLPNTNLPLSTKRKQPSGLDIFAPDMEGLHVQASRKENSGSIGSVMTQRRSARLNQATSATLTDRRTTEPNAKKDAFKRLEKQWTIVHPTTRRPATLKRRTNATRSSDSVAGQDAKTKNDRATSQVAETDHSTEFPNVAISRDQDKLQPLVQLFARLGTAYYHLRRFQPQVCLDTLASLPAEQQATPWVISKIARSQYELQNYKDAKATFQVLRRVAPSWVEELEVYSIVLWHLNDDVELAFHAHELTDSHFLAPQTWCAVGNSFSLQKAHPDAIKCFKRATQLQPQLAHSYSLLGHECIDAEQYDEAVTAFHRALQVDACHYVALVGLGRVQEKLGKLEVALKNYMSAESINPTNGVLLTHIARVLDRLGNPRLGLKYIQRAAKLDLPVKLLAYAKLQSARLLLRLGSATEALQELHLAEQIAPDEPDVHFMLGKAHLLDNNKGRALKCFTIAMSLNPRNEAIRQAISSLDDSNDEGHS</sequence>
<evidence type="ECO:0000256" key="3">
    <source>
        <dbReference type="PROSITE-ProRule" id="PRU00339"/>
    </source>
</evidence>
<dbReference type="GO" id="GO:0016567">
    <property type="term" value="P:protein ubiquitination"/>
    <property type="evidence" value="ECO:0007669"/>
    <property type="project" value="TreeGrafter"/>
</dbReference>
<accession>A0A365MW85</accession>
<protein>
    <submittedName>
        <fullName evidence="5">Anaphase-promoting complex subunit 3</fullName>
    </submittedName>
</protein>
<dbReference type="GO" id="GO:0051301">
    <property type="term" value="P:cell division"/>
    <property type="evidence" value="ECO:0007669"/>
    <property type="project" value="TreeGrafter"/>
</dbReference>
<dbReference type="InterPro" id="IPR019734">
    <property type="entry name" value="TPR_rpt"/>
</dbReference>
<feature type="region of interest" description="Disordered" evidence="4">
    <location>
        <begin position="255"/>
        <end position="296"/>
    </location>
</feature>
<proteinExistence type="inferred from homology"/>
<keyword evidence="1 3" id="KW-0802">TPR repeat</keyword>
<feature type="repeat" description="TPR" evidence="3">
    <location>
        <begin position="593"/>
        <end position="626"/>
    </location>
</feature>
<dbReference type="PROSITE" id="PS50005">
    <property type="entry name" value="TPR"/>
    <property type="match status" value="4"/>
</dbReference>
<feature type="repeat" description="TPR" evidence="3">
    <location>
        <begin position="454"/>
        <end position="487"/>
    </location>
</feature>
<feature type="compositionally biased region" description="Basic and acidic residues" evidence="4">
    <location>
        <begin position="142"/>
        <end position="156"/>
    </location>
</feature>
<dbReference type="GO" id="GO:0005737">
    <property type="term" value="C:cytoplasm"/>
    <property type="evidence" value="ECO:0007669"/>
    <property type="project" value="TreeGrafter"/>
</dbReference>
<dbReference type="AlphaFoldDB" id="A0A365MW85"/>
<feature type="repeat" description="TPR" evidence="3">
    <location>
        <begin position="420"/>
        <end position="453"/>
    </location>
</feature>
<evidence type="ECO:0000256" key="4">
    <source>
        <dbReference type="SAM" id="MobiDB-lite"/>
    </source>
</evidence>
<organism evidence="5 6">
    <name type="scientific">Gibberella intermedia</name>
    <name type="common">Bulb rot disease fungus</name>
    <name type="synonym">Fusarium proliferatum</name>
    <dbReference type="NCBI Taxonomy" id="948311"/>
    <lineage>
        <taxon>Eukaryota</taxon>
        <taxon>Fungi</taxon>
        <taxon>Dikarya</taxon>
        <taxon>Ascomycota</taxon>
        <taxon>Pezizomycotina</taxon>
        <taxon>Sordariomycetes</taxon>
        <taxon>Hypocreomycetidae</taxon>
        <taxon>Hypocreales</taxon>
        <taxon>Nectriaceae</taxon>
        <taxon>Fusarium</taxon>
        <taxon>Fusarium fujikuroi species complex</taxon>
    </lineage>
</organism>
<dbReference type="PANTHER" id="PTHR12558:SF13">
    <property type="entry name" value="CELL DIVISION CYCLE PROTEIN 27 HOMOLOG"/>
    <property type="match status" value="1"/>
</dbReference>
<feature type="region of interest" description="Disordered" evidence="4">
    <location>
        <begin position="199"/>
        <end position="236"/>
    </location>
</feature>
<evidence type="ECO:0000256" key="2">
    <source>
        <dbReference type="ARBA" id="ARBA00038210"/>
    </source>
</evidence>
<evidence type="ECO:0000256" key="1">
    <source>
        <dbReference type="ARBA" id="ARBA00022803"/>
    </source>
</evidence>
<dbReference type="GO" id="GO:0005680">
    <property type="term" value="C:anaphase-promoting complex"/>
    <property type="evidence" value="ECO:0007669"/>
    <property type="project" value="UniProtKB-ARBA"/>
</dbReference>
<dbReference type="EMBL" id="PKMI01000037">
    <property type="protein sequence ID" value="RBA12810.1"/>
    <property type="molecule type" value="Genomic_DNA"/>
</dbReference>
<dbReference type="PANTHER" id="PTHR12558">
    <property type="entry name" value="CELL DIVISION CYCLE 16,23,27"/>
    <property type="match status" value="1"/>
</dbReference>
<dbReference type="Pfam" id="PF12895">
    <property type="entry name" value="ANAPC3"/>
    <property type="match status" value="1"/>
</dbReference>
<dbReference type="Proteomes" id="UP000251714">
    <property type="component" value="Unassembled WGS sequence"/>
</dbReference>
<comment type="similarity">
    <text evidence="2">Belongs to the APC3/CDC27 family.</text>
</comment>